<evidence type="ECO:0000256" key="1">
    <source>
        <dbReference type="ARBA" id="ARBA00004123"/>
    </source>
</evidence>
<dbReference type="GO" id="GO:0005655">
    <property type="term" value="C:nucleolar ribonuclease P complex"/>
    <property type="evidence" value="ECO:0007669"/>
    <property type="project" value="TreeGrafter"/>
</dbReference>
<dbReference type="PANTHER" id="PTHR13031">
    <property type="entry name" value="RIBONUCLEASE P SUBUNIT P30"/>
    <property type="match status" value="1"/>
</dbReference>
<dbReference type="Proteomes" id="UP000824998">
    <property type="component" value="Unassembled WGS sequence"/>
</dbReference>
<feature type="compositionally biased region" description="Basic residues" evidence="4">
    <location>
        <begin position="266"/>
        <end position="278"/>
    </location>
</feature>
<feature type="non-terminal residue" evidence="5">
    <location>
        <position position="278"/>
    </location>
</feature>
<keyword evidence="3" id="KW-0819">tRNA processing</keyword>
<protein>
    <submittedName>
        <fullName evidence="5">RNase P subunit p30-domain-containing protein</fullName>
    </submittedName>
</protein>
<evidence type="ECO:0000313" key="5">
    <source>
        <dbReference type="EMBL" id="KAG9233159.1"/>
    </source>
</evidence>
<proteinExistence type="inferred from homology"/>
<gene>
    <name evidence="5" type="ORF">BJ875DRAFT_356624</name>
</gene>
<comment type="caution">
    <text evidence="5">The sequence shown here is derived from an EMBL/GenBank/DDBJ whole genome shotgun (WGS) entry which is preliminary data.</text>
</comment>
<dbReference type="GO" id="GO:0008033">
    <property type="term" value="P:tRNA processing"/>
    <property type="evidence" value="ECO:0007669"/>
    <property type="project" value="UniProtKB-KW"/>
</dbReference>
<sequence>MSYDLNVPWTPTISPATLTRTINFLTSLGYTTLALNHTITADSLPPQISNPIPASFLDTPTNTTLLRRCTLSFHDPSQNPRLSALAPAYDILAVRPTGVSDKAYLHACLSMPEISLISLDLAQRFSFHFKPKPLMTAINRGVFIEICYGQALNADRDGRRNFIGNVLSIVRATKGRGIVISGGCEGVGGVRAPGDVVNLLNVWGLGRERGMEALGVNPRGVVVNEGIKRRGFRGVVDVVYGGERSVVVKDMEEGGGEGKKDNKSGVGKKGKGKRKAED</sequence>
<dbReference type="GO" id="GO:0003723">
    <property type="term" value="F:RNA binding"/>
    <property type="evidence" value="ECO:0007669"/>
    <property type="project" value="TreeGrafter"/>
</dbReference>
<evidence type="ECO:0000256" key="2">
    <source>
        <dbReference type="ARBA" id="ARBA00007331"/>
    </source>
</evidence>
<dbReference type="AlphaFoldDB" id="A0A9P8C454"/>
<reference evidence="5" key="1">
    <citation type="journal article" date="2021" name="IMA Fungus">
        <title>Genomic characterization of three marine fungi, including Emericellopsis atlantica sp. nov. with signatures of a generalist lifestyle and marine biomass degradation.</title>
        <authorList>
            <person name="Hagestad O.C."/>
            <person name="Hou L."/>
            <person name="Andersen J.H."/>
            <person name="Hansen E.H."/>
            <person name="Altermark B."/>
            <person name="Li C."/>
            <person name="Kuhnert E."/>
            <person name="Cox R.J."/>
            <person name="Crous P.W."/>
            <person name="Spatafora J.W."/>
            <person name="Lail K."/>
            <person name="Amirebrahimi M."/>
            <person name="Lipzen A."/>
            <person name="Pangilinan J."/>
            <person name="Andreopoulos W."/>
            <person name="Hayes R.D."/>
            <person name="Ng V."/>
            <person name="Grigoriev I.V."/>
            <person name="Jackson S.A."/>
            <person name="Sutton T.D.S."/>
            <person name="Dobson A.D.W."/>
            <person name="Rama T."/>
        </authorList>
    </citation>
    <scope>NUCLEOTIDE SEQUENCE</scope>
    <source>
        <strain evidence="5">TRa018bII</strain>
    </source>
</reference>
<feature type="compositionally biased region" description="Basic and acidic residues" evidence="4">
    <location>
        <begin position="250"/>
        <end position="263"/>
    </location>
</feature>
<comment type="subcellular location">
    <subcellularLocation>
        <location evidence="1">Nucleus</location>
    </subcellularLocation>
</comment>
<accession>A0A9P8C454</accession>
<name>A0A9P8C454_9HELO</name>
<dbReference type="InterPro" id="IPR016195">
    <property type="entry name" value="Pol/histidinol_Pase-like"/>
</dbReference>
<dbReference type="InterPro" id="IPR002738">
    <property type="entry name" value="RNase_P_p30"/>
</dbReference>
<dbReference type="SUPFAM" id="SSF89550">
    <property type="entry name" value="PHP domain-like"/>
    <property type="match status" value="1"/>
</dbReference>
<organism evidence="5 6">
    <name type="scientific">Amylocarpus encephaloides</name>
    <dbReference type="NCBI Taxonomy" id="45428"/>
    <lineage>
        <taxon>Eukaryota</taxon>
        <taxon>Fungi</taxon>
        <taxon>Dikarya</taxon>
        <taxon>Ascomycota</taxon>
        <taxon>Pezizomycotina</taxon>
        <taxon>Leotiomycetes</taxon>
        <taxon>Helotiales</taxon>
        <taxon>Helotiales incertae sedis</taxon>
        <taxon>Amylocarpus</taxon>
    </lineage>
</organism>
<keyword evidence="6" id="KW-1185">Reference proteome</keyword>
<feature type="region of interest" description="Disordered" evidence="4">
    <location>
        <begin position="250"/>
        <end position="278"/>
    </location>
</feature>
<dbReference type="Pfam" id="PF01876">
    <property type="entry name" value="RNase_P_p30"/>
    <property type="match status" value="1"/>
</dbReference>
<evidence type="ECO:0000256" key="4">
    <source>
        <dbReference type="SAM" id="MobiDB-lite"/>
    </source>
</evidence>
<evidence type="ECO:0000256" key="3">
    <source>
        <dbReference type="ARBA" id="ARBA00022694"/>
    </source>
</evidence>
<comment type="similarity">
    <text evidence="2">Belongs to the eukaryotic/archaeal RNase P protein component 3 family.</text>
</comment>
<dbReference type="EMBL" id="MU251512">
    <property type="protein sequence ID" value="KAG9233159.1"/>
    <property type="molecule type" value="Genomic_DNA"/>
</dbReference>
<dbReference type="Gene3D" id="3.20.20.140">
    <property type="entry name" value="Metal-dependent hydrolases"/>
    <property type="match status" value="1"/>
</dbReference>
<dbReference type="PANTHER" id="PTHR13031:SF0">
    <property type="entry name" value="RIBONUCLEASE P PROTEIN SUBUNIT P30"/>
    <property type="match status" value="1"/>
</dbReference>
<dbReference type="OrthoDB" id="17948at2759"/>
<evidence type="ECO:0000313" key="6">
    <source>
        <dbReference type="Proteomes" id="UP000824998"/>
    </source>
</evidence>